<keyword evidence="5" id="KW-1015">Disulfide bond</keyword>
<keyword evidence="3" id="KW-0732">Signal</keyword>
<evidence type="ECO:0000256" key="1">
    <source>
        <dbReference type="ARBA" id="ARBA00005791"/>
    </source>
</evidence>
<name>A0A075FMK1_9ARCH</name>
<dbReference type="InterPro" id="IPR012336">
    <property type="entry name" value="Thioredoxin-like_fold"/>
</dbReference>
<dbReference type="PANTHER" id="PTHR13887">
    <property type="entry name" value="GLUTATHIONE S-TRANSFERASE KAPPA"/>
    <property type="match status" value="1"/>
</dbReference>
<dbReference type="PANTHER" id="PTHR13887:SF14">
    <property type="entry name" value="DISULFIDE BOND FORMATION PROTEIN D"/>
    <property type="match status" value="1"/>
</dbReference>
<dbReference type="GO" id="GO:0016491">
    <property type="term" value="F:oxidoreductase activity"/>
    <property type="evidence" value="ECO:0007669"/>
    <property type="project" value="UniProtKB-KW"/>
</dbReference>
<evidence type="ECO:0000256" key="6">
    <source>
        <dbReference type="ARBA" id="ARBA00023284"/>
    </source>
</evidence>
<reference evidence="8" key="1">
    <citation type="journal article" date="2014" name="Genome Biol. Evol.">
        <title>Pangenome evidence for extensive interdomain horizontal transfer affecting lineage core and shell genes in uncultured planktonic thaumarchaeota and euryarchaeota.</title>
        <authorList>
            <person name="Deschamps P."/>
            <person name="Zivanovic Y."/>
            <person name="Moreira D."/>
            <person name="Rodriguez-Valera F."/>
            <person name="Lopez-Garcia P."/>
        </authorList>
    </citation>
    <scope>NUCLEOTIDE SEQUENCE</scope>
</reference>
<evidence type="ECO:0000256" key="5">
    <source>
        <dbReference type="ARBA" id="ARBA00023157"/>
    </source>
</evidence>
<dbReference type="PROSITE" id="PS51352">
    <property type="entry name" value="THIOREDOXIN_2"/>
    <property type="match status" value="1"/>
</dbReference>
<accession>A0A075FMK1</accession>
<dbReference type="InterPro" id="IPR013766">
    <property type="entry name" value="Thioredoxin_domain"/>
</dbReference>
<dbReference type="EMBL" id="KF900375">
    <property type="protein sequence ID" value="AIE92785.1"/>
    <property type="molecule type" value="Genomic_DNA"/>
</dbReference>
<protein>
    <submittedName>
        <fullName evidence="8">DSBA oxidoreductase</fullName>
    </submittedName>
</protein>
<comment type="similarity">
    <text evidence="2">Belongs to the glutaredoxin family.</text>
</comment>
<proteinExistence type="inferred from homology"/>
<evidence type="ECO:0000256" key="4">
    <source>
        <dbReference type="ARBA" id="ARBA00023002"/>
    </source>
</evidence>
<sequence length="201" mass="23105">MFRFFLLDNSSTSEEKATLFTKEKLLENSAPIIGNKNAKITILEFGDYQCTFCHKFHQQTLNDIKKSYISTGVVNFTYKDLPVNGTASVLAAEAAFCADDQGKYWEYHNMLFDNWAGERTGWVTDKSLLNFAKESNLDINQFMECMKNHKYYQKVNENQEFAKSVGINATPSFLIFSDDKLVRIIGAQQIEKFDDAIQQLR</sequence>
<organism evidence="8">
    <name type="scientific">uncultured marine thaumarchaeote AD1000_26_G12</name>
    <dbReference type="NCBI Taxonomy" id="1455904"/>
    <lineage>
        <taxon>Archaea</taxon>
        <taxon>Nitrososphaerota</taxon>
        <taxon>environmental samples</taxon>
    </lineage>
</organism>
<evidence type="ECO:0000313" key="8">
    <source>
        <dbReference type="EMBL" id="AIE92785.1"/>
    </source>
</evidence>
<keyword evidence="4" id="KW-0560">Oxidoreductase</keyword>
<dbReference type="SUPFAM" id="SSF52833">
    <property type="entry name" value="Thioredoxin-like"/>
    <property type="match status" value="1"/>
</dbReference>
<evidence type="ECO:0000256" key="2">
    <source>
        <dbReference type="ARBA" id="ARBA00007787"/>
    </source>
</evidence>
<evidence type="ECO:0000256" key="3">
    <source>
        <dbReference type="ARBA" id="ARBA00022729"/>
    </source>
</evidence>
<dbReference type="Pfam" id="PF13462">
    <property type="entry name" value="Thioredoxin_4"/>
    <property type="match status" value="1"/>
</dbReference>
<comment type="similarity">
    <text evidence="1">Belongs to the thioredoxin family. DsbA subfamily.</text>
</comment>
<evidence type="ECO:0000259" key="7">
    <source>
        <dbReference type="PROSITE" id="PS51352"/>
    </source>
</evidence>
<feature type="domain" description="Thioredoxin" evidence="7">
    <location>
        <begin position="11"/>
        <end position="201"/>
    </location>
</feature>
<dbReference type="InterPro" id="IPR036249">
    <property type="entry name" value="Thioredoxin-like_sf"/>
</dbReference>
<keyword evidence="6" id="KW-0676">Redox-active center</keyword>
<dbReference type="Gene3D" id="3.40.30.10">
    <property type="entry name" value="Glutaredoxin"/>
    <property type="match status" value="1"/>
</dbReference>
<dbReference type="AlphaFoldDB" id="A0A075FMK1"/>